<dbReference type="GO" id="GO:0003677">
    <property type="term" value="F:DNA binding"/>
    <property type="evidence" value="ECO:0007669"/>
    <property type="project" value="InterPro"/>
</dbReference>
<accession>X1CCC0</accession>
<evidence type="ECO:0000313" key="1">
    <source>
        <dbReference type="EMBL" id="GAG90852.1"/>
    </source>
</evidence>
<name>X1CCC0_9ZZZZ</name>
<dbReference type="AlphaFoldDB" id="X1CCC0"/>
<sequence>STYSIVKNIPITFLPYSDIEKILKPHDKTPKKVIPTRPPKPLDMNDDMFDELMSSISMEEILEELGIDTSKNPTECFAHGSNGGKCFGFTSEAAHCFHCDGSWNKFSLIKDAKNLDAKQTFDWFAEKTGKTDELQESRDNYVKELAMKKAVKVFTIDGQAEIFYDEQPYFYDKSKMFWLWDKEDFKWVLSDEVDILNTIYKVTGKDIITSKSRTEILNSLKQKGRLNHPLPIEKSWIQFKDKIYDVKTGACFAATPAYFATNPIPWEVGESEATPT</sequence>
<proteinExistence type="predicted"/>
<dbReference type="InterPro" id="IPR036977">
    <property type="entry name" value="DNA_primase_Znf_CHC2"/>
</dbReference>
<dbReference type="Gene3D" id="3.90.580.10">
    <property type="entry name" value="Zinc finger, CHC2-type domain"/>
    <property type="match status" value="1"/>
</dbReference>
<feature type="non-terminal residue" evidence="1">
    <location>
        <position position="1"/>
    </location>
</feature>
<dbReference type="GO" id="GO:0006260">
    <property type="term" value="P:DNA replication"/>
    <property type="evidence" value="ECO:0007669"/>
    <property type="project" value="InterPro"/>
</dbReference>
<gene>
    <name evidence="1" type="ORF">S01H4_48261</name>
</gene>
<dbReference type="SUPFAM" id="SSF57783">
    <property type="entry name" value="Zinc beta-ribbon"/>
    <property type="match status" value="1"/>
</dbReference>
<protein>
    <submittedName>
        <fullName evidence="1">Uncharacterized protein</fullName>
    </submittedName>
</protein>
<feature type="non-terminal residue" evidence="1">
    <location>
        <position position="276"/>
    </location>
</feature>
<dbReference type="GO" id="GO:0008270">
    <property type="term" value="F:zinc ion binding"/>
    <property type="evidence" value="ECO:0007669"/>
    <property type="project" value="InterPro"/>
</dbReference>
<reference evidence="1" key="1">
    <citation type="journal article" date="2014" name="Front. Microbiol.">
        <title>High frequency of phylogenetically diverse reductive dehalogenase-homologous genes in deep subseafloor sedimentary metagenomes.</title>
        <authorList>
            <person name="Kawai M."/>
            <person name="Futagami T."/>
            <person name="Toyoda A."/>
            <person name="Takaki Y."/>
            <person name="Nishi S."/>
            <person name="Hori S."/>
            <person name="Arai W."/>
            <person name="Tsubouchi T."/>
            <person name="Morono Y."/>
            <person name="Uchiyama I."/>
            <person name="Ito T."/>
            <person name="Fujiyama A."/>
            <person name="Inagaki F."/>
            <person name="Takami H."/>
        </authorList>
    </citation>
    <scope>NUCLEOTIDE SEQUENCE</scope>
    <source>
        <strain evidence="1">Expedition CK06-06</strain>
    </source>
</reference>
<dbReference type="EMBL" id="BART01027189">
    <property type="protein sequence ID" value="GAG90852.1"/>
    <property type="molecule type" value="Genomic_DNA"/>
</dbReference>
<comment type="caution">
    <text evidence="1">The sequence shown here is derived from an EMBL/GenBank/DDBJ whole genome shotgun (WGS) entry which is preliminary data.</text>
</comment>
<organism evidence="1">
    <name type="scientific">marine sediment metagenome</name>
    <dbReference type="NCBI Taxonomy" id="412755"/>
    <lineage>
        <taxon>unclassified sequences</taxon>
        <taxon>metagenomes</taxon>
        <taxon>ecological metagenomes</taxon>
    </lineage>
</organism>